<dbReference type="AlphaFoldDB" id="A0A2G4SLV9"/>
<dbReference type="GeneID" id="35446257"/>
<evidence type="ECO:0000256" key="2">
    <source>
        <dbReference type="SAM" id="SignalP"/>
    </source>
</evidence>
<name>A0A2G4SLV9_RHIZD</name>
<sequence>MTCASHISRRSFMHLFSLALFFMSNHNSDTEQQAAKILNTYAKGKEKAYELSDDDQFLSESDIEDIEQTVPEELEIRLERMAKQNIRLVSSEMTAYMKSHDFKVKGSTGTEYTVTIGPKLHCTCRDHNVRGTHCKHILFILLRELKVTDLKSPVYETLTPSDKVLKDIFSRYHPTK</sequence>
<dbReference type="PANTHER" id="PTHR21540:SF0">
    <property type="entry name" value="PHD FAMILY PROTEIN"/>
    <property type="match status" value="1"/>
</dbReference>
<dbReference type="STRING" id="1340429.A0A2G4SLV9"/>
<keyword evidence="1" id="KW-0862">Zinc</keyword>
<keyword evidence="5" id="KW-1185">Reference proteome</keyword>
<feature type="chain" id="PRO_5013915459" description="SWIM-type domain-containing protein" evidence="2">
    <location>
        <begin position="29"/>
        <end position="176"/>
    </location>
</feature>
<dbReference type="GO" id="GO:0008270">
    <property type="term" value="F:zinc ion binding"/>
    <property type="evidence" value="ECO:0007669"/>
    <property type="project" value="UniProtKB-KW"/>
</dbReference>
<dbReference type="InterPro" id="IPR007527">
    <property type="entry name" value="Znf_SWIM"/>
</dbReference>
<dbReference type="GO" id="GO:0061630">
    <property type="term" value="F:ubiquitin protein ligase activity"/>
    <property type="evidence" value="ECO:0007669"/>
    <property type="project" value="InterPro"/>
</dbReference>
<dbReference type="EMBL" id="KZ303857">
    <property type="protein sequence ID" value="PHZ09754.1"/>
    <property type="molecule type" value="Genomic_DNA"/>
</dbReference>
<dbReference type="Pfam" id="PF04434">
    <property type="entry name" value="SWIM"/>
    <property type="match status" value="1"/>
</dbReference>
<gene>
    <name evidence="4" type="ORF">RHIMIDRAFT_45804</name>
</gene>
<proteinExistence type="predicted"/>
<organism evidence="4 5">
    <name type="scientific">Rhizopus microsporus ATCC 52813</name>
    <dbReference type="NCBI Taxonomy" id="1340429"/>
    <lineage>
        <taxon>Eukaryota</taxon>
        <taxon>Fungi</taxon>
        <taxon>Fungi incertae sedis</taxon>
        <taxon>Mucoromycota</taxon>
        <taxon>Mucoromycotina</taxon>
        <taxon>Mucoromycetes</taxon>
        <taxon>Mucorales</taxon>
        <taxon>Mucorineae</taxon>
        <taxon>Rhizopodaceae</taxon>
        <taxon>Rhizopus</taxon>
    </lineage>
</organism>
<accession>A0A2G4SLV9</accession>
<evidence type="ECO:0000259" key="3">
    <source>
        <dbReference type="PROSITE" id="PS50966"/>
    </source>
</evidence>
<dbReference type="PROSITE" id="PS50966">
    <property type="entry name" value="ZF_SWIM"/>
    <property type="match status" value="1"/>
</dbReference>
<evidence type="ECO:0000313" key="4">
    <source>
        <dbReference type="EMBL" id="PHZ09754.1"/>
    </source>
</evidence>
<dbReference type="InterPro" id="IPR039903">
    <property type="entry name" value="Zswim2"/>
</dbReference>
<protein>
    <recommendedName>
        <fullName evidence="3">SWIM-type domain-containing protein</fullName>
    </recommendedName>
</protein>
<dbReference type="PANTHER" id="PTHR21540">
    <property type="entry name" value="RING FINGER AND SWIM DOMAIN-CONTAINING PROTEIN 2"/>
    <property type="match status" value="1"/>
</dbReference>
<keyword evidence="1" id="KW-0479">Metal-binding</keyword>
<dbReference type="RefSeq" id="XP_023463462.1">
    <property type="nucleotide sequence ID" value="XM_023615269.1"/>
</dbReference>
<reference evidence="4 5" key="1">
    <citation type="journal article" date="2016" name="Proc. Natl. Acad. Sci. U.S.A.">
        <title>Lipid metabolic changes in an early divergent fungus govern the establishment of a mutualistic symbiosis with endobacteria.</title>
        <authorList>
            <person name="Lastovetsky O.A."/>
            <person name="Gaspar M.L."/>
            <person name="Mondo S.J."/>
            <person name="LaButti K.M."/>
            <person name="Sandor L."/>
            <person name="Grigoriev I.V."/>
            <person name="Henry S.A."/>
            <person name="Pawlowska T.E."/>
        </authorList>
    </citation>
    <scope>NUCLEOTIDE SEQUENCE [LARGE SCALE GENOMIC DNA]</scope>
    <source>
        <strain evidence="4 5">ATCC 52813</strain>
    </source>
</reference>
<feature type="signal peptide" evidence="2">
    <location>
        <begin position="1"/>
        <end position="28"/>
    </location>
</feature>
<evidence type="ECO:0000256" key="1">
    <source>
        <dbReference type="PROSITE-ProRule" id="PRU00325"/>
    </source>
</evidence>
<evidence type="ECO:0000313" key="5">
    <source>
        <dbReference type="Proteomes" id="UP000242254"/>
    </source>
</evidence>
<feature type="domain" description="SWIM-type" evidence="3">
    <location>
        <begin position="112"/>
        <end position="145"/>
    </location>
</feature>
<keyword evidence="1" id="KW-0863">Zinc-finger</keyword>
<keyword evidence="2" id="KW-0732">Signal</keyword>
<dbReference type="Proteomes" id="UP000242254">
    <property type="component" value="Unassembled WGS sequence"/>
</dbReference>